<dbReference type="EMBL" id="MN732867">
    <property type="protein sequence ID" value="QGZ16396.1"/>
    <property type="molecule type" value="Genomic_DNA"/>
</dbReference>
<dbReference type="Proteomes" id="UP000433183">
    <property type="component" value="Segment"/>
</dbReference>
<evidence type="ECO:0000313" key="2">
    <source>
        <dbReference type="Proteomes" id="UP000433183"/>
    </source>
</evidence>
<protein>
    <recommendedName>
        <fullName evidence="3">AP2/ERF domain-containing protein</fullName>
    </recommendedName>
</protein>
<reference evidence="1 2" key="1">
    <citation type="submission" date="2019-11" db="EMBL/GenBank/DDBJ databases">
        <title>Characterization of a new Erwinia amylovora bacteriophage.</title>
        <authorList>
            <person name="Valentovich L.N."/>
            <person name="Akhremchuk A.E."/>
            <person name="Besarab N.V."/>
            <person name="Lagonenko A.L."/>
        </authorList>
    </citation>
    <scope>NUCLEOTIDE SEQUENCE [LARGE SCALE GENOMIC DNA]</scope>
</reference>
<evidence type="ECO:0000313" key="1">
    <source>
        <dbReference type="EMBL" id="QGZ16396.1"/>
    </source>
</evidence>
<proteinExistence type="predicted"/>
<organism evidence="1 2">
    <name type="scientific">Erwinia phage Hena1</name>
    <dbReference type="NCBI Taxonomy" id="2678601"/>
    <lineage>
        <taxon>Viruses</taxon>
        <taxon>Duplodnaviria</taxon>
        <taxon>Heunggongvirae</taxon>
        <taxon>Uroviricota</taxon>
        <taxon>Caudoviricetes</taxon>
        <taxon>Vequintavirinae</taxon>
        <taxon>Henunavirus</taxon>
        <taxon>Henunavirus hena1</taxon>
    </lineage>
</organism>
<gene>
    <name evidence="1" type="ORF">Hena1_02460</name>
</gene>
<evidence type="ECO:0008006" key="3">
    <source>
        <dbReference type="Google" id="ProtNLM"/>
    </source>
</evidence>
<accession>A0A6B9JBG6</accession>
<keyword evidence="2" id="KW-1185">Reference proteome</keyword>
<sequence length="188" mass="22144">MKTKVCDVGINDSPRPTSWRVEGVLFHHPAYVSWHNMINRCYSGRYKNYVGVTVCEEWKYFMGFHKWWTTNHVEGWVLDKDLRGKGSKVYSPETCIYIPLWLNSHIIKRKGKHSQGVTYDKRLGKYKAQRVKADPRGRYIGYFKTEEAAREAWLADVDREALPDLEGLDISIQELFLKWKLSQDQQDI</sequence>
<name>A0A6B9JBG6_9CAUD</name>